<evidence type="ECO:0000313" key="2">
    <source>
        <dbReference type="EMBL" id="EEC46505.1"/>
    </source>
</evidence>
<keyword evidence="1" id="KW-1133">Transmembrane helix</keyword>
<reference evidence="2 3" key="1">
    <citation type="journal article" date="2008" name="Nature">
        <title>The Phaeodactylum genome reveals the evolutionary history of diatom genomes.</title>
        <authorList>
            <person name="Bowler C."/>
            <person name="Allen A.E."/>
            <person name="Badger J.H."/>
            <person name="Grimwood J."/>
            <person name="Jabbari K."/>
            <person name="Kuo A."/>
            <person name="Maheswari U."/>
            <person name="Martens C."/>
            <person name="Maumus F."/>
            <person name="Otillar R.P."/>
            <person name="Rayko E."/>
            <person name="Salamov A."/>
            <person name="Vandepoele K."/>
            <person name="Beszteri B."/>
            <person name="Gruber A."/>
            <person name="Heijde M."/>
            <person name="Katinka M."/>
            <person name="Mock T."/>
            <person name="Valentin K."/>
            <person name="Verret F."/>
            <person name="Berges J.A."/>
            <person name="Brownlee C."/>
            <person name="Cadoret J.P."/>
            <person name="Chiovitti A."/>
            <person name="Choi C.J."/>
            <person name="Coesel S."/>
            <person name="De Martino A."/>
            <person name="Detter J.C."/>
            <person name="Durkin C."/>
            <person name="Falciatore A."/>
            <person name="Fournet J."/>
            <person name="Haruta M."/>
            <person name="Huysman M.J."/>
            <person name="Jenkins B.D."/>
            <person name="Jiroutova K."/>
            <person name="Jorgensen R.E."/>
            <person name="Joubert Y."/>
            <person name="Kaplan A."/>
            <person name="Kroger N."/>
            <person name="Kroth P.G."/>
            <person name="La Roche J."/>
            <person name="Lindquist E."/>
            <person name="Lommer M."/>
            <person name="Martin-Jezequel V."/>
            <person name="Lopez P.J."/>
            <person name="Lucas S."/>
            <person name="Mangogna M."/>
            <person name="McGinnis K."/>
            <person name="Medlin L.K."/>
            <person name="Montsant A."/>
            <person name="Oudot-Le Secq M.P."/>
            <person name="Napoli C."/>
            <person name="Obornik M."/>
            <person name="Parker M.S."/>
            <person name="Petit J.L."/>
            <person name="Porcel B.M."/>
            <person name="Poulsen N."/>
            <person name="Robison M."/>
            <person name="Rychlewski L."/>
            <person name="Rynearson T.A."/>
            <person name="Schmutz J."/>
            <person name="Shapiro H."/>
            <person name="Siaut M."/>
            <person name="Stanley M."/>
            <person name="Sussman M.R."/>
            <person name="Taylor A.R."/>
            <person name="Vardi A."/>
            <person name="von Dassow P."/>
            <person name="Vyverman W."/>
            <person name="Willis A."/>
            <person name="Wyrwicz L.S."/>
            <person name="Rokhsar D.S."/>
            <person name="Weissenbach J."/>
            <person name="Armbrust E.V."/>
            <person name="Green B.R."/>
            <person name="Van de Peer Y."/>
            <person name="Grigoriev I.V."/>
        </authorList>
    </citation>
    <scope>NUCLEOTIDE SEQUENCE [LARGE SCALE GENOMIC DNA]</scope>
    <source>
        <strain evidence="2 3">CCAP 1055/1</strain>
    </source>
</reference>
<feature type="transmembrane region" description="Helical" evidence="1">
    <location>
        <begin position="31"/>
        <end position="48"/>
    </location>
</feature>
<keyword evidence="1" id="KW-0472">Membrane</keyword>
<reference evidence="3" key="2">
    <citation type="submission" date="2008-08" db="EMBL/GenBank/DDBJ databases">
        <authorList>
            <consortium name="Diatom Consortium"/>
            <person name="Grigoriev I."/>
            <person name="Grimwood J."/>
            <person name="Kuo A."/>
            <person name="Otillar R.P."/>
            <person name="Salamov A."/>
            <person name="Detter J.C."/>
            <person name="Lindquist E."/>
            <person name="Shapiro H."/>
            <person name="Lucas S."/>
            <person name="Glavina del Rio T."/>
            <person name="Pitluck S."/>
            <person name="Rokhsar D."/>
            <person name="Bowler C."/>
        </authorList>
    </citation>
    <scope>GENOME REANNOTATION</scope>
    <source>
        <strain evidence="3">CCAP 1055/1</strain>
    </source>
</reference>
<dbReference type="eggNOG" id="ENOG502SSW1">
    <property type="taxonomic scope" value="Eukaryota"/>
</dbReference>
<dbReference type="Proteomes" id="UP000000759">
    <property type="component" value="Chromosome 14"/>
</dbReference>
<evidence type="ECO:0000256" key="1">
    <source>
        <dbReference type="SAM" id="Phobius"/>
    </source>
</evidence>
<evidence type="ECO:0000313" key="3">
    <source>
        <dbReference type="Proteomes" id="UP000000759"/>
    </source>
</evidence>
<dbReference type="HOGENOM" id="CLU_385660_0_0_1"/>
<accession>B7G4S3</accession>
<proteinExistence type="predicted"/>
<dbReference type="AlphaFoldDB" id="B7G4S3"/>
<dbReference type="PaxDb" id="2850-Phatr47751"/>
<dbReference type="RefSeq" id="XP_002181965.1">
    <property type="nucleotide sequence ID" value="XM_002181929.1"/>
</dbReference>
<sequence>MTAPRLDGSKRQTVVDRNASMSLMASKSRQLCLLGLVLVSCIVNGIYWSSVLVGDRWGDVELSLPSLSGLSSSSVSTLASTLARPATPWSVFYNVYLPLRNATHALTIVEEQLEQMSSSYGATRPGFAPVTVHVNTIGDPIGAEMVRQYCAAHTNLHCVHMQHYADGNFEDVTLSRVHQFCRNAEMDDTPSHDPVVIYLHSKGTYHPSEMNDRWRRFMTSAAMGEECLEFQGLPDRDTPDIAPPHLSSTDNPQCNVCGFMFYPIWTPFFPGNVWTAKCSYIRKLMPPQVFKKQSDSTADKAVALMREGRFTMNLLSPYLEEGGYLGRERFADEHWVGSHPSLVPCDLAPRPQLMKWVHPRLRKKFGAPPFKWSLAPRHGINEDWLFLQGIKKKYRLVADPDWRHREFFLLPGALWKWITWYDAVPPDSSYVWKWFPDGLEWLKRAQTLGTQGLLTYLTHDTYLHPPDEPSRVHPFQIATTDKRGEPVRTFFYHIQIPVKNVHKAVFRRVVYERLEAIGYLSPGATVFFNTVGDASVLDVEKLKESCEEIYGLNCVNMEQLDAGMDIKTMSRVYDFCRIHSSLRVGYVHTLGGTERSSTPRNEERLLQTKAIATNLCWKSTQADCDVCSLKTTSRNPIWGADAVGNRKKVSKRRRNFKTLQTASSQPDPIPAIWTASCAYIASLDSPNDFASKTAQVNWSLSQTSGQRWILSDNSANRCKVEVETVAKLAQLAKNKQRALKLWRARQKSTTADEEVGTVEH</sequence>
<name>B7G4S3_PHATC</name>
<keyword evidence="3" id="KW-1185">Reference proteome</keyword>
<dbReference type="EMBL" id="CM000616">
    <property type="protein sequence ID" value="EEC46505.1"/>
    <property type="molecule type" value="Genomic_DNA"/>
</dbReference>
<dbReference type="GeneID" id="7202736"/>
<protein>
    <submittedName>
        <fullName evidence="2">Uncharacterized protein</fullName>
    </submittedName>
</protein>
<dbReference type="OrthoDB" id="48355at2759"/>
<organism evidence="2 3">
    <name type="scientific">Phaeodactylum tricornutum (strain CCAP 1055/1)</name>
    <dbReference type="NCBI Taxonomy" id="556484"/>
    <lineage>
        <taxon>Eukaryota</taxon>
        <taxon>Sar</taxon>
        <taxon>Stramenopiles</taxon>
        <taxon>Ochrophyta</taxon>
        <taxon>Bacillariophyta</taxon>
        <taxon>Bacillariophyceae</taxon>
        <taxon>Bacillariophycidae</taxon>
        <taxon>Naviculales</taxon>
        <taxon>Phaeodactylaceae</taxon>
        <taxon>Phaeodactylum</taxon>
    </lineage>
</organism>
<dbReference type="KEGG" id="pti:PHATRDRAFT_47751"/>
<keyword evidence="1" id="KW-0812">Transmembrane</keyword>
<gene>
    <name evidence="2" type="ORF">PHATRDRAFT_47751</name>
</gene>
<dbReference type="InParanoid" id="B7G4S3"/>